<sequence>MENSDWYENTDWFEDNDWLLGGTLVMDLTFKCVYIMGSRDSMMMKNKHEEIEIPFSLLNVEPEGMPKEMLGHLIAKKVKLRFYLMACYMKT</sequence>
<name>A0A0U9HL13_KLENI</name>
<keyword evidence="1" id="KW-1133">Transmembrane helix</keyword>
<keyword evidence="1" id="KW-0812">Transmembrane</keyword>
<gene>
    <name evidence="2" type="primary">ORF91</name>
    <name evidence="2" type="ORF">KFL_018131590</name>
</gene>
<keyword evidence="2" id="KW-0150">Chloroplast</keyword>
<dbReference type="AlphaFoldDB" id="A0A0U9HL13"/>
<keyword evidence="1" id="KW-0472">Membrane</keyword>
<dbReference type="EMBL" id="DF238762">
    <property type="protein sequence ID" value="GAQ93799.1"/>
    <property type="molecule type" value="Genomic_DNA"/>
</dbReference>
<accession>A0A0U9HL13</accession>
<evidence type="ECO:0000313" key="2">
    <source>
        <dbReference type="EMBL" id="GAQ93799.1"/>
    </source>
</evidence>
<keyword evidence="3" id="KW-1185">Reference proteome</keyword>
<proteinExistence type="predicted"/>
<dbReference type="Proteomes" id="UP000054558">
    <property type="component" value="Chromosome Pltd"/>
</dbReference>
<reference evidence="2 3" key="1">
    <citation type="journal article" date="2014" name="Nat. Commun.">
        <title>Klebsormidium flaccidum genome reveals primary factors for plant terrestrial adaptation.</title>
        <authorList>
            <person name="Hori K."/>
            <person name="Maruyama F."/>
            <person name="Fujisawa T."/>
            <person name="Togashi T."/>
            <person name="Yamamoto N."/>
            <person name="Seo M."/>
            <person name="Sato S."/>
            <person name="Yamada T."/>
            <person name="Mori H."/>
            <person name="Tajima N."/>
            <person name="Moriyama T."/>
            <person name="Ikeuchi M."/>
            <person name="Watanabe M."/>
            <person name="Wada H."/>
            <person name="Kobayashi K."/>
            <person name="Saito M."/>
            <person name="Masuda T."/>
            <person name="Sasaki-Sekimoto Y."/>
            <person name="Mashiguchi K."/>
            <person name="Awai K."/>
            <person name="Shimojima M."/>
            <person name="Masuda S."/>
            <person name="Iwai M."/>
            <person name="Nobusawa T."/>
            <person name="Narise T."/>
            <person name="Kondo S."/>
            <person name="Saito H."/>
            <person name="Sato R."/>
            <person name="Murakawa M."/>
            <person name="Ihara Y."/>
            <person name="Oshima-Yamada Y."/>
            <person name="Ohtaka K."/>
            <person name="Satoh M."/>
            <person name="Sonobe K."/>
            <person name="Ishii M."/>
            <person name="Ohtani R."/>
            <person name="Kanamori-Sato M."/>
            <person name="Honoki R."/>
            <person name="Miyazaki D."/>
            <person name="Mochizuki H."/>
            <person name="Umetsu J."/>
            <person name="Higashi K."/>
            <person name="Shibata D."/>
            <person name="Kamiya Y."/>
            <person name="Sato N."/>
            <person name="Nakamura Y."/>
            <person name="Tabata S."/>
            <person name="Ida S."/>
            <person name="Kurokawa K."/>
            <person name="Ohta H."/>
        </authorList>
    </citation>
    <scope>NUCLEOTIDE SEQUENCE [LARGE SCALE GENOMIC DNA]</scope>
    <source>
        <strain evidence="2 3">NIES-2285</strain>
    </source>
</reference>
<organism evidence="2 3">
    <name type="scientific">Klebsormidium nitens</name>
    <name type="common">Green alga</name>
    <name type="synonym">Ulothrix nitens</name>
    <dbReference type="NCBI Taxonomy" id="105231"/>
    <lineage>
        <taxon>Eukaryota</taxon>
        <taxon>Viridiplantae</taxon>
        <taxon>Streptophyta</taxon>
        <taxon>Klebsormidiophyceae</taxon>
        <taxon>Klebsormidiales</taxon>
        <taxon>Klebsormidiaceae</taxon>
        <taxon>Klebsormidium</taxon>
    </lineage>
</organism>
<evidence type="ECO:0000313" key="3">
    <source>
        <dbReference type="Proteomes" id="UP000054558"/>
    </source>
</evidence>
<keyword evidence="2" id="KW-0934">Plastid</keyword>
<geneLocation type="chloroplast" evidence="2"/>
<protein>
    <submittedName>
        <fullName evidence="2">ORF91</fullName>
    </submittedName>
</protein>
<feature type="transmembrane region" description="Helical" evidence="1">
    <location>
        <begin position="18"/>
        <end position="37"/>
    </location>
</feature>
<evidence type="ECO:0000256" key="1">
    <source>
        <dbReference type="SAM" id="Phobius"/>
    </source>
</evidence>
<dbReference type="InParanoid" id="A0A0U9HL13"/>